<gene>
    <name evidence="2" type="ORF">B0T25DRAFT_566984</name>
</gene>
<keyword evidence="3" id="KW-1185">Reference proteome</keyword>
<reference evidence="2" key="2">
    <citation type="submission" date="2023-06" db="EMBL/GenBank/DDBJ databases">
        <authorList>
            <consortium name="Lawrence Berkeley National Laboratory"/>
            <person name="Haridas S."/>
            <person name="Hensen N."/>
            <person name="Bonometti L."/>
            <person name="Westerberg I."/>
            <person name="Brannstrom I.O."/>
            <person name="Guillou S."/>
            <person name="Cros-Aarteil S."/>
            <person name="Calhoun S."/>
            <person name="Kuo A."/>
            <person name="Mondo S."/>
            <person name="Pangilinan J."/>
            <person name="Riley R."/>
            <person name="Labutti K."/>
            <person name="Andreopoulos B."/>
            <person name="Lipzen A."/>
            <person name="Chen C."/>
            <person name="Yanf M."/>
            <person name="Daum C."/>
            <person name="Ng V."/>
            <person name="Clum A."/>
            <person name="Steindorff A."/>
            <person name="Ohm R."/>
            <person name="Martin F."/>
            <person name="Silar P."/>
            <person name="Natvig D."/>
            <person name="Lalanne C."/>
            <person name="Gautier V."/>
            <person name="Ament-Velasquez S.L."/>
            <person name="Kruys A."/>
            <person name="Hutchinson M.I."/>
            <person name="Powell A.J."/>
            <person name="Barry K."/>
            <person name="Miller A.N."/>
            <person name="Grigoriev I.V."/>
            <person name="Debuchy R."/>
            <person name="Gladieux P."/>
            <person name="Thoren M.H."/>
            <person name="Johannesson H."/>
        </authorList>
    </citation>
    <scope>NUCLEOTIDE SEQUENCE</scope>
    <source>
        <strain evidence="2">CBS 955.72</strain>
    </source>
</reference>
<feature type="region of interest" description="Disordered" evidence="1">
    <location>
        <begin position="67"/>
        <end position="89"/>
    </location>
</feature>
<reference evidence="2" key="1">
    <citation type="journal article" date="2023" name="Mol. Phylogenet. Evol.">
        <title>Genome-scale phylogeny and comparative genomics of the fungal order Sordariales.</title>
        <authorList>
            <person name="Hensen N."/>
            <person name="Bonometti L."/>
            <person name="Westerberg I."/>
            <person name="Brannstrom I.O."/>
            <person name="Guillou S."/>
            <person name="Cros-Aarteil S."/>
            <person name="Calhoun S."/>
            <person name="Haridas S."/>
            <person name="Kuo A."/>
            <person name="Mondo S."/>
            <person name="Pangilinan J."/>
            <person name="Riley R."/>
            <person name="LaButti K."/>
            <person name="Andreopoulos B."/>
            <person name="Lipzen A."/>
            <person name="Chen C."/>
            <person name="Yan M."/>
            <person name="Daum C."/>
            <person name="Ng V."/>
            <person name="Clum A."/>
            <person name="Steindorff A."/>
            <person name="Ohm R.A."/>
            <person name="Martin F."/>
            <person name="Silar P."/>
            <person name="Natvig D.O."/>
            <person name="Lalanne C."/>
            <person name="Gautier V."/>
            <person name="Ament-Velasquez S.L."/>
            <person name="Kruys A."/>
            <person name="Hutchinson M.I."/>
            <person name="Powell A.J."/>
            <person name="Barry K."/>
            <person name="Miller A.N."/>
            <person name="Grigoriev I.V."/>
            <person name="Debuchy R."/>
            <person name="Gladieux P."/>
            <person name="Hiltunen Thoren M."/>
            <person name="Johannesson H."/>
        </authorList>
    </citation>
    <scope>NUCLEOTIDE SEQUENCE</scope>
    <source>
        <strain evidence="2">CBS 955.72</strain>
    </source>
</reference>
<dbReference type="Proteomes" id="UP001275084">
    <property type="component" value="Unassembled WGS sequence"/>
</dbReference>
<dbReference type="AlphaFoldDB" id="A0AAJ0HN89"/>
<sequence>MSATGDRALARDVFIYDFQDSDTLLGGLVLNVGSDIMGDIRYDPKAAERMEFELFSRFPQHIDIYSEEKQAGVDTDEENEQGGNFSDKG</sequence>
<dbReference type="EMBL" id="JAUIQD010000003">
    <property type="protein sequence ID" value="KAK3357728.1"/>
    <property type="molecule type" value="Genomic_DNA"/>
</dbReference>
<name>A0AAJ0HN89_9PEZI</name>
<proteinExistence type="predicted"/>
<protein>
    <submittedName>
        <fullName evidence="2">Uncharacterized protein</fullName>
    </submittedName>
</protein>
<comment type="caution">
    <text evidence="2">The sequence shown here is derived from an EMBL/GenBank/DDBJ whole genome shotgun (WGS) entry which is preliminary data.</text>
</comment>
<evidence type="ECO:0000313" key="3">
    <source>
        <dbReference type="Proteomes" id="UP001275084"/>
    </source>
</evidence>
<organism evidence="2 3">
    <name type="scientific">Lasiosphaeria hispida</name>
    <dbReference type="NCBI Taxonomy" id="260671"/>
    <lineage>
        <taxon>Eukaryota</taxon>
        <taxon>Fungi</taxon>
        <taxon>Dikarya</taxon>
        <taxon>Ascomycota</taxon>
        <taxon>Pezizomycotina</taxon>
        <taxon>Sordariomycetes</taxon>
        <taxon>Sordariomycetidae</taxon>
        <taxon>Sordariales</taxon>
        <taxon>Lasiosphaeriaceae</taxon>
        <taxon>Lasiosphaeria</taxon>
    </lineage>
</organism>
<accession>A0AAJ0HN89</accession>
<evidence type="ECO:0000256" key="1">
    <source>
        <dbReference type="SAM" id="MobiDB-lite"/>
    </source>
</evidence>
<evidence type="ECO:0000313" key="2">
    <source>
        <dbReference type="EMBL" id="KAK3357728.1"/>
    </source>
</evidence>